<comment type="caution">
    <text evidence="1">The sequence shown here is derived from an EMBL/GenBank/DDBJ whole genome shotgun (WGS) entry which is preliminary data.</text>
</comment>
<dbReference type="Proteomes" id="UP001359559">
    <property type="component" value="Unassembled WGS sequence"/>
</dbReference>
<gene>
    <name evidence="1" type="ORF">RJT34_11843</name>
</gene>
<organism evidence="1 2">
    <name type="scientific">Clitoria ternatea</name>
    <name type="common">Butterfly pea</name>
    <dbReference type="NCBI Taxonomy" id="43366"/>
    <lineage>
        <taxon>Eukaryota</taxon>
        <taxon>Viridiplantae</taxon>
        <taxon>Streptophyta</taxon>
        <taxon>Embryophyta</taxon>
        <taxon>Tracheophyta</taxon>
        <taxon>Spermatophyta</taxon>
        <taxon>Magnoliopsida</taxon>
        <taxon>eudicotyledons</taxon>
        <taxon>Gunneridae</taxon>
        <taxon>Pentapetalae</taxon>
        <taxon>rosids</taxon>
        <taxon>fabids</taxon>
        <taxon>Fabales</taxon>
        <taxon>Fabaceae</taxon>
        <taxon>Papilionoideae</taxon>
        <taxon>50 kb inversion clade</taxon>
        <taxon>NPAAA clade</taxon>
        <taxon>indigoferoid/millettioid clade</taxon>
        <taxon>Phaseoleae</taxon>
        <taxon>Clitoria</taxon>
    </lineage>
</organism>
<keyword evidence="2" id="KW-1185">Reference proteome</keyword>
<reference evidence="1 2" key="1">
    <citation type="submission" date="2024-01" db="EMBL/GenBank/DDBJ databases">
        <title>The genomes of 5 underutilized Papilionoideae crops provide insights into root nodulation and disease resistance.</title>
        <authorList>
            <person name="Yuan L."/>
        </authorList>
    </citation>
    <scope>NUCLEOTIDE SEQUENCE [LARGE SCALE GENOMIC DNA]</scope>
    <source>
        <strain evidence="1">LY-2023</strain>
        <tissue evidence="1">Leaf</tissue>
    </source>
</reference>
<accession>A0AAN9JMP0</accession>
<dbReference type="AlphaFoldDB" id="A0AAN9JMP0"/>
<evidence type="ECO:0000313" key="1">
    <source>
        <dbReference type="EMBL" id="KAK7300989.1"/>
    </source>
</evidence>
<dbReference type="EMBL" id="JAYKXN010000003">
    <property type="protein sequence ID" value="KAK7300989.1"/>
    <property type="molecule type" value="Genomic_DNA"/>
</dbReference>
<proteinExistence type="predicted"/>
<protein>
    <submittedName>
        <fullName evidence="1">Uncharacterized protein</fullName>
    </submittedName>
</protein>
<name>A0AAN9JMP0_CLITE</name>
<sequence length="176" mass="19243">MVDVGVNEDMEVLVKRKSPQKPATHPAGQSPCVVVIFGVNALTFSGTQLHRATWLVPYKSPGNATTPIAFSSTFEAIHTLISSRSFGLDTTHEDCALHDRNTEHESGDRNRTIGPQNVKHEVVDPGAEPLRVGFENPLEEPVCYISVGIKLPQKRGYGVMIDGNFLDLREGPQLVV</sequence>
<evidence type="ECO:0000313" key="2">
    <source>
        <dbReference type="Proteomes" id="UP001359559"/>
    </source>
</evidence>